<sequence length="131" mass="15030">MQRMTKMTMAKIKLLRDKREVVLRQMRRYIGSDVTARIQNEQKKKMEEQGGEQQGSTIASIPQKSFSEAVTGIDNSTIVQSQPPTSASSSRLPPRQQLRLRDVKTLARLMGRLTEEEKRVILLLYNNNNNN</sequence>
<proteinExistence type="predicted"/>
<protein>
    <submittedName>
        <fullName evidence="3">Uncharacterized protein LOC107024613 isoform X1</fullName>
    </submittedName>
</protein>
<accession>A0ABM1H6P0</accession>
<dbReference type="GeneID" id="107024613"/>
<feature type="compositionally biased region" description="Low complexity" evidence="1">
    <location>
        <begin position="88"/>
        <end position="97"/>
    </location>
</feature>
<keyword evidence="2" id="KW-1185">Reference proteome</keyword>
<feature type="region of interest" description="Disordered" evidence="1">
    <location>
        <begin position="42"/>
        <end position="99"/>
    </location>
</feature>
<evidence type="ECO:0000256" key="1">
    <source>
        <dbReference type="SAM" id="MobiDB-lite"/>
    </source>
</evidence>
<gene>
    <name evidence="3" type="primary">LOC107024613</name>
</gene>
<evidence type="ECO:0000313" key="3">
    <source>
        <dbReference type="RefSeq" id="XP_015081086.1"/>
    </source>
</evidence>
<name>A0ABM1H6P0_SOLPN</name>
<dbReference type="Proteomes" id="UP000694930">
    <property type="component" value="Chromosome 7"/>
</dbReference>
<evidence type="ECO:0000313" key="2">
    <source>
        <dbReference type="Proteomes" id="UP000694930"/>
    </source>
</evidence>
<feature type="compositionally biased region" description="Polar residues" evidence="1">
    <location>
        <begin position="56"/>
        <end position="87"/>
    </location>
</feature>
<organism evidence="2 3">
    <name type="scientific">Solanum pennellii</name>
    <name type="common">Tomato</name>
    <name type="synonym">Lycopersicon pennellii</name>
    <dbReference type="NCBI Taxonomy" id="28526"/>
    <lineage>
        <taxon>Eukaryota</taxon>
        <taxon>Viridiplantae</taxon>
        <taxon>Streptophyta</taxon>
        <taxon>Embryophyta</taxon>
        <taxon>Tracheophyta</taxon>
        <taxon>Spermatophyta</taxon>
        <taxon>Magnoliopsida</taxon>
        <taxon>eudicotyledons</taxon>
        <taxon>Gunneridae</taxon>
        <taxon>Pentapetalae</taxon>
        <taxon>asterids</taxon>
        <taxon>lamiids</taxon>
        <taxon>Solanales</taxon>
        <taxon>Solanaceae</taxon>
        <taxon>Solanoideae</taxon>
        <taxon>Solaneae</taxon>
        <taxon>Solanum</taxon>
        <taxon>Solanum subgen. Lycopersicon</taxon>
    </lineage>
</organism>
<reference evidence="3" key="2">
    <citation type="submission" date="2025-08" db="UniProtKB">
        <authorList>
            <consortium name="RefSeq"/>
        </authorList>
    </citation>
    <scope>IDENTIFICATION</scope>
</reference>
<dbReference type="RefSeq" id="XP_015081086.1">
    <property type="nucleotide sequence ID" value="XM_015225600.2"/>
</dbReference>
<reference evidence="2" key="1">
    <citation type="journal article" date="2014" name="Nat. Genet.">
        <title>The genome of the stress-tolerant wild tomato species Solanum pennellii.</title>
        <authorList>
            <person name="Bolger A."/>
            <person name="Scossa F."/>
            <person name="Bolger M.E."/>
            <person name="Lanz C."/>
            <person name="Maumus F."/>
            <person name="Tohge T."/>
            <person name="Quesneville H."/>
            <person name="Alseekh S."/>
            <person name="Sorensen I."/>
            <person name="Lichtenstein G."/>
            <person name="Fich E.A."/>
            <person name="Conte M."/>
            <person name="Keller H."/>
            <person name="Schneeberger K."/>
            <person name="Schwacke R."/>
            <person name="Ofner I."/>
            <person name="Vrebalov J."/>
            <person name="Xu Y."/>
            <person name="Osorio S."/>
            <person name="Aflitos S.A."/>
            <person name="Schijlen E."/>
            <person name="Jimenez-Gomez J.M."/>
            <person name="Ryngajllo M."/>
            <person name="Kimura S."/>
            <person name="Kumar R."/>
            <person name="Koenig D."/>
            <person name="Headland L.R."/>
            <person name="Maloof J.N."/>
            <person name="Sinha N."/>
            <person name="van Ham R.C."/>
            <person name="Lankhorst R.K."/>
            <person name="Mao L."/>
            <person name="Vogel A."/>
            <person name="Arsova B."/>
            <person name="Panstruga R."/>
            <person name="Fei Z."/>
            <person name="Rose J.K."/>
            <person name="Zamir D."/>
            <person name="Carrari F."/>
            <person name="Giovannoni J.J."/>
            <person name="Weigel D."/>
            <person name="Usadel B."/>
            <person name="Fernie A.R."/>
        </authorList>
    </citation>
    <scope>NUCLEOTIDE SEQUENCE [LARGE SCALE GENOMIC DNA]</scope>
    <source>
        <strain evidence="2">cv. LA0716</strain>
    </source>
</reference>